<dbReference type="GO" id="GO:0003723">
    <property type="term" value="F:RNA binding"/>
    <property type="evidence" value="ECO:0007669"/>
    <property type="project" value="UniProtKB-UniRule"/>
</dbReference>
<comment type="catalytic activity">
    <reaction evidence="7">
        <text>ATP + H2O = ADP + phosphate + H(+)</text>
        <dbReference type="Rhea" id="RHEA:13065"/>
        <dbReference type="ChEBI" id="CHEBI:15377"/>
        <dbReference type="ChEBI" id="CHEBI:15378"/>
        <dbReference type="ChEBI" id="CHEBI:30616"/>
        <dbReference type="ChEBI" id="CHEBI:43474"/>
        <dbReference type="ChEBI" id="CHEBI:456216"/>
        <dbReference type="EC" id="3.6.4.13"/>
    </reaction>
</comment>
<keyword evidence="1 7" id="KW-0963">Cytoplasm</keyword>
<evidence type="ECO:0000313" key="13">
    <source>
        <dbReference type="EMBL" id="RYU46154.1"/>
    </source>
</evidence>
<organism evidence="13 14">
    <name type="scientific">Aliivibrio finisterrensis</name>
    <dbReference type="NCBI Taxonomy" id="511998"/>
    <lineage>
        <taxon>Bacteria</taxon>
        <taxon>Pseudomonadati</taxon>
        <taxon>Pseudomonadota</taxon>
        <taxon>Gammaproteobacteria</taxon>
        <taxon>Vibrionales</taxon>
        <taxon>Vibrionaceae</taxon>
        <taxon>Aliivibrio</taxon>
    </lineage>
</organism>
<sequence length="434" mass="48816">MKKTHITEQNFADLGLQPQVIDGLNAKGFIKCTPIQAKALPVLLAGQDIAGQAQTGTGKTLAFLTATFNHLLTTPAPEGRKITQPRAIIMAPTRELAIQIFNDAESLIASTGLKSALAYGGERYEKQQQVIEQGVDILIGTTGRIIDFYKQGHIDFKMIQVVVLDEADRMFDLGFIKDIRFIFRRMPAPTERLNMLFSATLSYRVQELAFEHMQEPEHVVVEPEQKTGHRIKEELFYPSNDHKMALLQTLIEEEWPDRAIIFANTKHKCESVWGHLAADKHRVGLLTGDVPQKKRERILEEFTKGDVDILVATDVAARGLHIPQVTHVFNFDLPNEAEDYVHRIGRTGRAGASGNSISFACEEYAINLPAIEEYIEHSIPQSDYDASALLEDLPAPLRLQRRPQQNRRNGNNNGQRQGGNRKYSRPRQPRSPQA</sequence>
<comment type="function">
    <text evidence="7">DEAD-box RNA helicase involved in RNA degradation. Has RNA-dependent ATPase activity and unwinds double-stranded RNA.</text>
</comment>
<dbReference type="InterPro" id="IPR001650">
    <property type="entry name" value="Helicase_C-like"/>
</dbReference>
<dbReference type="PROSITE" id="PS00039">
    <property type="entry name" value="DEAD_ATP_HELICASE"/>
    <property type="match status" value="1"/>
</dbReference>
<dbReference type="CDD" id="cd18787">
    <property type="entry name" value="SF2_C_DEAD"/>
    <property type="match status" value="1"/>
</dbReference>
<feature type="domain" description="Helicase C-terminal" evidence="11">
    <location>
        <begin position="245"/>
        <end position="390"/>
    </location>
</feature>
<dbReference type="GeneID" id="56275547"/>
<dbReference type="OrthoDB" id="9805696at2"/>
<dbReference type="FunFam" id="3.40.50.300:FF:000312">
    <property type="entry name" value="ATP-dependent RNA helicase RhlB"/>
    <property type="match status" value="1"/>
</dbReference>
<evidence type="ECO:0000256" key="1">
    <source>
        <dbReference type="ARBA" id="ARBA00022490"/>
    </source>
</evidence>
<dbReference type="SUPFAM" id="SSF52540">
    <property type="entry name" value="P-loop containing nucleoside triphosphate hydrolases"/>
    <property type="match status" value="1"/>
</dbReference>
<feature type="domain" description="Helicase ATP-binding" evidence="10">
    <location>
        <begin position="40"/>
        <end position="219"/>
    </location>
</feature>
<dbReference type="InterPro" id="IPR027417">
    <property type="entry name" value="P-loop_NTPase"/>
</dbReference>
<dbReference type="Pfam" id="PF00270">
    <property type="entry name" value="DEAD"/>
    <property type="match status" value="1"/>
</dbReference>
<evidence type="ECO:0000256" key="2">
    <source>
        <dbReference type="ARBA" id="ARBA00022741"/>
    </source>
</evidence>
<dbReference type="RefSeq" id="WP_130087444.1">
    <property type="nucleotide sequence ID" value="NZ_SEZJ01000008.1"/>
</dbReference>
<dbReference type="InterPro" id="IPR044742">
    <property type="entry name" value="DEAD/DEAH_RhlB"/>
</dbReference>
<evidence type="ECO:0000256" key="4">
    <source>
        <dbReference type="ARBA" id="ARBA00022806"/>
    </source>
</evidence>
<dbReference type="GO" id="GO:0003724">
    <property type="term" value="F:RNA helicase activity"/>
    <property type="evidence" value="ECO:0007669"/>
    <property type="project" value="UniProtKB-UniRule"/>
</dbReference>
<dbReference type="SMART" id="SM00487">
    <property type="entry name" value="DEXDc"/>
    <property type="match status" value="1"/>
</dbReference>
<evidence type="ECO:0000259" key="10">
    <source>
        <dbReference type="PROSITE" id="PS51192"/>
    </source>
</evidence>
<dbReference type="NCBIfam" id="NF003419">
    <property type="entry name" value="PRK04837.1"/>
    <property type="match status" value="1"/>
</dbReference>
<dbReference type="PROSITE" id="PS51192">
    <property type="entry name" value="HELICASE_ATP_BIND_1"/>
    <property type="match status" value="1"/>
</dbReference>
<comment type="subcellular location">
    <subcellularLocation>
        <location evidence="7">Cytoplasm</location>
    </subcellularLocation>
</comment>
<evidence type="ECO:0000256" key="8">
    <source>
        <dbReference type="PROSITE-ProRule" id="PRU00552"/>
    </source>
</evidence>
<dbReference type="GO" id="GO:0016887">
    <property type="term" value="F:ATP hydrolysis activity"/>
    <property type="evidence" value="ECO:0007669"/>
    <property type="project" value="RHEA"/>
</dbReference>
<reference evidence="13 14" key="1">
    <citation type="submission" date="2019-02" db="EMBL/GenBank/DDBJ databases">
        <title>Genome sequences of Aliivibrio finisterrensis strains from farmed Atlantic salmon.</title>
        <authorList>
            <person name="Bowman J.P."/>
        </authorList>
    </citation>
    <scope>NUCLEOTIDE SEQUENCE [LARGE SCALE GENOMIC DNA]</scope>
    <source>
        <strain evidence="13 14">A32</strain>
    </source>
</reference>
<dbReference type="InterPro" id="IPR011545">
    <property type="entry name" value="DEAD/DEAH_box_helicase_dom"/>
</dbReference>
<dbReference type="GO" id="GO:0006401">
    <property type="term" value="P:RNA catabolic process"/>
    <property type="evidence" value="ECO:0007669"/>
    <property type="project" value="UniProtKB-UniRule"/>
</dbReference>
<evidence type="ECO:0000259" key="12">
    <source>
        <dbReference type="PROSITE" id="PS51195"/>
    </source>
</evidence>
<dbReference type="GO" id="GO:0005829">
    <property type="term" value="C:cytosol"/>
    <property type="evidence" value="ECO:0007669"/>
    <property type="project" value="TreeGrafter"/>
</dbReference>
<dbReference type="PANTHER" id="PTHR47959">
    <property type="entry name" value="ATP-DEPENDENT RNA HELICASE RHLE-RELATED"/>
    <property type="match status" value="1"/>
</dbReference>
<name>A0A4Q5KKR8_9GAMM</name>
<dbReference type="InterPro" id="IPR000629">
    <property type="entry name" value="RNA-helicase_DEAD-box_CS"/>
</dbReference>
<dbReference type="HAMAP" id="MF_00661">
    <property type="entry name" value="DEAD_helicase_RhlB"/>
    <property type="match status" value="1"/>
</dbReference>
<keyword evidence="6 7" id="KW-0694">RNA-binding</keyword>
<dbReference type="Proteomes" id="UP000293465">
    <property type="component" value="Unassembled WGS sequence"/>
</dbReference>
<accession>A0A4Q5KKR8</accession>
<dbReference type="EC" id="3.6.4.13" evidence="7"/>
<comment type="similarity">
    <text evidence="7">Belongs to the DEAD box helicase family. RhlB subfamily.</text>
</comment>
<dbReference type="InterPro" id="IPR023554">
    <property type="entry name" value="RNA_helicase_ATP-dep_RhlB"/>
</dbReference>
<evidence type="ECO:0000256" key="6">
    <source>
        <dbReference type="ARBA" id="ARBA00022884"/>
    </source>
</evidence>
<keyword evidence="2 7" id="KW-0547">Nucleotide-binding</keyword>
<comment type="subunit">
    <text evidence="7">Component of the RNA degradosome, which is a multiprotein complex involved in RNA processing and mRNA degradation.</text>
</comment>
<evidence type="ECO:0000259" key="11">
    <source>
        <dbReference type="PROSITE" id="PS51194"/>
    </source>
</evidence>
<dbReference type="PANTHER" id="PTHR47959:SF10">
    <property type="entry name" value="ATP-DEPENDENT RNA HELICASE RHLB"/>
    <property type="match status" value="1"/>
</dbReference>
<feature type="short sequence motif" description="Q motif" evidence="8">
    <location>
        <begin position="9"/>
        <end position="37"/>
    </location>
</feature>
<dbReference type="InterPro" id="IPR014001">
    <property type="entry name" value="Helicase_ATP-bd"/>
</dbReference>
<feature type="domain" description="DEAD-box RNA helicase Q" evidence="12">
    <location>
        <begin position="9"/>
        <end position="37"/>
    </location>
</feature>
<dbReference type="FunFam" id="3.40.50.300:FF:000008">
    <property type="entry name" value="ATP-dependent RNA helicase RhlB"/>
    <property type="match status" value="1"/>
</dbReference>
<keyword evidence="4 7" id="KW-0347">Helicase</keyword>
<dbReference type="AlphaFoldDB" id="A0A4Q5KKR8"/>
<comment type="caution">
    <text evidence="13">The sequence shown here is derived from an EMBL/GenBank/DDBJ whole genome shotgun (WGS) entry which is preliminary data.</text>
</comment>
<protein>
    <recommendedName>
        <fullName evidence="7">ATP-dependent RNA helicase RhlB</fullName>
        <ecNumber evidence="7">3.6.4.13</ecNumber>
    </recommendedName>
</protein>
<dbReference type="CDD" id="cd00268">
    <property type="entry name" value="DEADc"/>
    <property type="match status" value="1"/>
</dbReference>
<dbReference type="Pfam" id="PF00271">
    <property type="entry name" value="Helicase_C"/>
    <property type="match status" value="1"/>
</dbReference>
<keyword evidence="3 7" id="KW-0378">Hydrolase</keyword>
<dbReference type="PROSITE" id="PS51195">
    <property type="entry name" value="Q_MOTIF"/>
    <property type="match status" value="1"/>
</dbReference>
<dbReference type="Gene3D" id="3.40.50.300">
    <property type="entry name" value="P-loop containing nucleotide triphosphate hydrolases"/>
    <property type="match status" value="2"/>
</dbReference>
<feature type="compositionally biased region" description="Low complexity" evidence="9">
    <location>
        <begin position="406"/>
        <end position="421"/>
    </location>
</feature>
<evidence type="ECO:0000256" key="7">
    <source>
        <dbReference type="HAMAP-Rule" id="MF_00661"/>
    </source>
</evidence>
<dbReference type="InterPro" id="IPR014014">
    <property type="entry name" value="RNA_helicase_DEAD_Q_motif"/>
</dbReference>
<evidence type="ECO:0000313" key="14">
    <source>
        <dbReference type="Proteomes" id="UP000293465"/>
    </source>
</evidence>
<evidence type="ECO:0000256" key="5">
    <source>
        <dbReference type="ARBA" id="ARBA00022840"/>
    </source>
</evidence>
<dbReference type="InterPro" id="IPR050079">
    <property type="entry name" value="DEAD_box_RNA_helicase"/>
</dbReference>
<feature type="region of interest" description="Disordered" evidence="9">
    <location>
        <begin position="397"/>
        <end position="434"/>
    </location>
</feature>
<dbReference type="EMBL" id="SEZJ01000008">
    <property type="protein sequence ID" value="RYU46154.1"/>
    <property type="molecule type" value="Genomic_DNA"/>
</dbReference>
<dbReference type="GO" id="GO:0005524">
    <property type="term" value="F:ATP binding"/>
    <property type="evidence" value="ECO:0007669"/>
    <property type="project" value="UniProtKB-UniRule"/>
</dbReference>
<evidence type="ECO:0000256" key="3">
    <source>
        <dbReference type="ARBA" id="ARBA00022801"/>
    </source>
</evidence>
<gene>
    <name evidence="7 13" type="primary">rhlB</name>
    <name evidence="13" type="ORF">ERW49_10825</name>
</gene>
<proteinExistence type="inferred from homology"/>
<evidence type="ECO:0000256" key="9">
    <source>
        <dbReference type="SAM" id="MobiDB-lite"/>
    </source>
</evidence>
<dbReference type="PROSITE" id="PS51194">
    <property type="entry name" value="HELICASE_CTER"/>
    <property type="match status" value="1"/>
</dbReference>
<keyword evidence="5 7" id="KW-0067">ATP-binding</keyword>
<dbReference type="SMART" id="SM00490">
    <property type="entry name" value="HELICc"/>
    <property type="match status" value="1"/>
</dbReference>